<evidence type="ECO:0000313" key="2">
    <source>
        <dbReference type="Proteomes" id="UP001374599"/>
    </source>
</evidence>
<comment type="caution">
    <text evidence="1">The sequence shown here is derived from an EMBL/GenBank/DDBJ whole genome shotgun (WGS) entry which is preliminary data.</text>
</comment>
<proteinExistence type="predicted"/>
<dbReference type="Proteomes" id="UP001374599">
    <property type="component" value="Unassembled WGS sequence"/>
</dbReference>
<accession>A0ACB5ULZ1</accession>
<evidence type="ECO:0000313" key="1">
    <source>
        <dbReference type="EMBL" id="GMQ63637.1"/>
    </source>
</evidence>
<reference evidence="1" key="1">
    <citation type="submission" date="2023-09" db="EMBL/GenBank/DDBJ databases">
        <title>Vallitalea sediminicola and Vallitalea maricola sp. nov., anaerobic bacteria isolated from marine sediment.</title>
        <authorList>
            <person name="Hirano S."/>
            <person name="Maeda A."/>
            <person name="Terahara T."/>
            <person name="Mori K."/>
            <person name="Hamada M."/>
            <person name="Matsumoto R."/>
            <person name="Kobayashi T."/>
        </authorList>
    </citation>
    <scope>NUCLEOTIDE SEQUENCE</scope>
    <source>
        <strain evidence="1">AN17-2</strain>
    </source>
</reference>
<organism evidence="1 2">
    <name type="scientific">Vallitalea maricola</name>
    <dbReference type="NCBI Taxonomy" id="3074433"/>
    <lineage>
        <taxon>Bacteria</taxon>
        <taxon>Bacillati</taxon>
        <taxon>Bacillota</taxon>
        <taxon>Clostridia</taxon>
        <taxon>Lachnospirales</taxon>
        <taxon>Vallitaleaceae</taxon>
        <taxon>Vallitalea</taxon>
    </lineage>
</organism>
<gene>
    <name evidence="1" type="primary">ptsP_4</name>
    <name evidence="1" type="ORF">AN2V17_28710</name>
</gene>
<protein>
    <submittedName>
        <fullName evidence="1">Phosphoenolpyruvate--protein phosphotransferase</fullName>
    </submittedName>
</protein>
<keyword evidence="2" id="KW-1185">Reference proteome</keyword>
<name>A0ACB5ULZ1_9FIRM</name>
<dbReference type="EMBL" id="BTPU01000049">
    <property type="protein sequence ID" value="GMQ63637.1"/>
    <property type="molecule type" value="Genomic_DNA"/>
</dbReference>
<sequence>MLSGIGISPGIVLGKAKIKKENNIQIIRESIKDINAEIDRFHEAIECSKRQIKEVRDKTLAEIGEEEARIFDAHELILEDVTFTDQVINKIKNCLINSESAIKEVSNDFITIFNNMNDVYMKEKASDIKDVSERVIYNLLGIEQCDFNSMTEEVIVVSKDLTPSDTASFNKDKVLGFITELGGKTSHTAILARTLEIPAVTGINDLLQKIEDGDFLIIDGNSGQVIVNPNNKVIREYEKKKSEYEKQLLVYKKYKDKKTVSKDGINVELVANIGMPSDIKSVLNNGAEGIGLYRTEFLFMERDKLPTEEEQFQAYKEVVEKMDNKPVVLRTIDIGGDKEVPYLGLPAEMNPFLGYRAIRMCLDRQDIFRTQLRALLRASSYGNLKIMFPMISNIDEIQEAKKILEEIKVDFKNNEILFNENIEIGMMIEIPSAAIMSDVFAKEVNFFSIGSNDLIQYTVAVDRGNDKIANLYDEFNPAVLRLIDTIIKNAHKEGIWVGMCGEAASNSELIPILLAMGLDEFSMNASFLLQARYLISQLSVNDIKQELPQILQMKKGKQIQNFISKITNIKNFKRDMEDYYD</sequence>